<dbReference type="CDD" id="cd00198">
    <property type="entry name" value="vWFA"/>
    <property type="match status" value="1"/>
</dbReference>
<dbReference type="InterPro" id="IPR011933">
    <property type="entry name" value="Double_TM_dom"/>
</dbReference>
<reference evidence="5 6" key="1">
    <citation type="submission" date="2019-07" db="EMBL/GenBank/DDBJ databases">
        <title>Whole genome shotgun sequence of Brevifollis gellanilyticus NBRC 108608.</title>
        <authorList>
            <person name="Hosoyama A."/>
            <person name="Uohara A."/>
            <person name="Ohji S."/>
            <person name="Ichikawa N."/>
        </authorList>
    </citation>
    <scope>NUCLEOTIDE SEQUENCE [LARGE SCALE GENOMIC DNA]</scope>
    <source>
        <strain evidence="5 6">NBRC 108608</strain>
    </source>
</reference>
<dbReference type="RefSeq" id="WP_146850568.1">
    <property type="nucleotide sequence ID" value="NZ_BKAG01000013.1"/>
</dbReference>
<feature type="domain" description="Aerotolerance regulator N-terminal" evidence="3">
    <location>
        <begin position="1"/>
        <end position="76"/>
    </location>
</feature>
<feature type="transmembrane region" description="Helical" evidence="2">
    <location>
        <begin position="56"/>
        <end position="78"/>
    </location>
</feature>
<evidence type="ECO:0000259" key="3">
    <source>
        <dbReference type="Pfam" id="PF07584"/>
    </source>
</evidence>
<dbReference type="InterPro" id="IPR024163">
    <property type="entry name" value="Aerotolerance_reg_N"/>
</dbReference>
<gene>
    <name evidence="5" type="ORF">BGE01nite_22810</name>
</gene>
<accession>A0A512M8C7</accession>
<feature type="region of interest" description="Disordered" evidence="1">
    <location>
        <begin position="241"/>
        <end position="261"/>
    </location>
</feature>
<dbReference type="Pfam" id="PF07584">
    <property type="entry name" value="BatA"/>
    <property type="match status" value="1"/>
</dbReference>
<evidence type="ECO:0000313" key="5">
    <source>
        <dbReference type="EMBL" id="GEP42990.1"/>
    </source>
</evidence>
<dbReference type="InterPro" id="IPR002035">
    <property type="entry name" value="VWF_A"/>
</dbReference>
<sequence>MTWLFPLYLLGAAAIIGPILMHLRRRPPQDRVEFSSLMFLDAQTPMPVSKRKLEHWLLLLLRCLALLLLALMFARPLWRVENEAPLSQQTATIILLDRSASMRRGDLWTQAVDAASERLQKVAVTDRLAVATLDRQTQLLWSFDQDRGAASTRMATLKPQLNALKPSWESTDLGQALVDAAGWFGSAQGLSGLQKRILLVSDLQEGAKLEALRSLVWPENIQVEVVRVEVPNADNFTLSLAASSPEEPTTKDKEAQKPTEAVTRVRISNARDSKLSDFSLDSTPATSGYIAPGSSRVITVPALTQPEGSTITLTGDAWDFDNRVYIAPAQPKTVKIVYIGDEKTRDEAASPLFYLSRALQPTPSLKPELSVIAANATALPPDTQLVFVSGARLNATLAQSVRALAEKDGLVVSVIAEPTSPQDLETLTGIAAKDWGLSASKEEGSESYSMLADVQTAHPLLRPFADERLRDFTKLRFWHHRKVALPKESPLEVLARFDNGDPAILGKGHLILLTSGWHPADSQLALSTKFVPLLYGWLEAAGFRNEQAVSLLVGDVLPLDGATTIMTPDGQTLTLKPGAAPRAEMPGIYKVGKELRAVNLPPEEGRITPMDVAKLRELGVRVEDGGLKGTTSTLAEEKERLAITEQEGRQRAWIWLLGALLVILGWETWLAGRIRQSAPQPAFTSA</sequence>
<dbReference type="Pfam" id="PF13519">
    <property type="entry name" value="VWA_2"/>
    <property type="match status" value="1"/>
</dbReference>
<evidence type="ECO:0000313" key="6">
    <source>
        <dbReference type="Proteomes" id="UP000321577"/>
    </source>
</evidence>
<dbReference type="PANTHER" id="PTHR37464">
    <property type="entry name" value="BLL2463 PROTEIN"/>
    <property type="match status" value="1"/>
</dbReference>
<name>A0A512M8C7_9BACT</name>
<evidence type="ECO:0000256" key="1">
    <source>
        <dbReference type="SAM" id="MobiDB-lite"/>
    </source>
</evidence>
<keyword evidence="2" id="KW-0472">Membrane</keyword>
<evidence type="ECO:0000256" key="2">
    <source>
        <dbReference type="SAM" id="Phobius"/>
    </source>
</evidence>
<dbReference type="Proteomes" id="UP000321577">
    <property type="component" value="Unassembled WGS sequence"/>
</dbReference>
<feature type="transmembrane region" description="Helical" evidence="2">
    <location>
        <begin position="6"/>
        <end position="23"/>
    </location>
</feature>
<feature type="compositionally biased region" description="Basic and acidic residues" evidence="1">
    <location>
        <begin position="248"/>
        <end position="257"/>
    </location>
</feature>
<dbReference type="InterPro" id="IPR036465">
    <property type="entry name" value="vWFA_dom_sf"/>
</dbReference>
<dbReference type="PANTHER" id="PTHR37464:SF1">
    <property type="entry name" value="BLL2463 PROTEIN"/>
    <property type="match status" value="1"/>
</dbReference>
<dbReference type="EMBL" id="BKAG01000013">
    <property type="protein sequence ID" value="GEP42990.1"/>
    <property type="molecule type" value="Genomic_DNA"/>
</dbReference>
<dbReference type="OrthoDB" id="175359at2"/>
<feature type="domain" description="VWFA" evidence="4">
    <location>
        <begin position="92"/>
        <end position="202"/>
    </location>
</feature>
<keyword evidence="2" id="KW-1133">Transmembrane helix</keyword>
<keyword evidence="6" id="KW-1185">Reference proteome</keyword>
<dbReference type="Gene3D" id="3.40.50.410">
    <property type="entry name" value="von Willebrand factor, type A domain"/>
    <property type="match status" value="1"/>
</dbReference>
<organism evidence="5 6">
    <name type="scientific">Brevifollis gellanilyticus</name>
    <dbReference type="NCBI Taxonomy" id="748831"/>
    <lineage>
        <taxon>Bacteria</taxon>
        <taxon>Pseudomonadati</taxon>
        <taxon>Verrucomicrobiota</taxon>
        <taxon>Verrucomicrobiia</taxon>
        <taxon>Verrucomicrobiales</taxon>
        <taxon>Verrucomicrobiaceae</taxon>
    </lineage>
</organism>
<dbReference type="NCBIfam" id="TIGR02226">
    <property type="entry name" value="two_anch"/>
    <property type="match status" value="1"/>
</dbReference>
<comment type="caution">
    <text evidence="5">The sequence shown here is derived from an EMBL/GenBank/DDBJ whole genome shotgun (WGS) entry which is preliminary data.</text>
</comment>
<dbReference type="AlphaFoldDB" id="A0A512M8C7"/>
<keyword evidence="2" id="KW-0812">Transmembrane</keyword>
<proteinExistence type="predicted"/>
<dbReference type="SUPFAM" id="SSF53300">
    <property type="entry name" value="vWA-like"/>
    <property type="match status" value="1"/>
</dbReference>
<protein>
    <submittedName>
        <fullName evidence="5">Inter-alpha-trypsin inhibitor heavy chain H2 [precursor]</fullName>
    </submittedName>
</protein>
<evidence type="ECO:0000259" key="4">
    <source>
        <dbReference type="Pfam" id="PF13519"/>
    </source>
</evidence>